<sequence>MSEDELSVECAAARPGWAARGLMAMAARLRVGTLALTDPSGGHALYGEPGGGPHAELIIRDWRAAPAILRQGDIGFAESLRRGWVDSPDLLALFTLALRNEAALSQAVAGKWWALLARRLSHLFLRDNTRKGSRRNILSHYDLGNDFYRLWLDPSMSYSAALFGADRTESLQAAQHRKIDRLLDALNARPGQHVLEIGCGWGGFAERAAQRGLHVHGITLSDAQLQWARARMQTQGLDGRVTLELRDYRDLGARQYDHIVSIEMVEAVGERRWPVYFDTLARNLRSGGRVALQSIDIADAAFGTYRRGTDFIQQYIFPGGMLPCPRVIREQSARAGLDIIDEHAFGLDYADTLLRWRHAFDAQVQAVRAQGFDDAFIRLWRMYLCYCEAGFREGRTDVRHWVLEKRTQ</sequence>
<evidence type="ECO:0000256" key="3">
    <source>
        <dbReference type="ARBA" id="ARBA00022679"/>
    </source>
</evidence>
<dbReference type="EC" id="2.1.1.-" evidence="7"/>
<dbReference type="PANTHER" id="PTHR43667:SF2">
    <property type="entry name" value="FATTY ACID C-METHYL TRANSFERASE"/>
    <property type="match status" value="1"/>
</dbReference>
<keyword evidence="3 7" id="KW-0808">Transferase</keyword>
<accession>A0A6S7A8X0</accession>
<keyword evidence="8" id="KW-1185">Reference proteome</keyword>
<proteinExistence type="inferred from homology"/>
<protein>
    <submittedName>
        <fullName evidence="7">Tuberculostearic acid methyltransferase UfaA1</fullName>
        <ecNumber evidence="7">2.1.1.-</ecNumber>
    </submittedName>
</protein>
<evidence type="ECO:0000256" key="4">
    <source>
        <dbReference type="ARBA" id="ARBA00022691"/>
    </source>
</evidence>
<keyword evidence="2 7" id="KW-0489">Methyltransferase</keyword>
<evidence type="ECO:0000256" key="6">
    <source>
        <dbReference type="PIRSR" id="PIRSR003085-1"/>
    </source>
</evidence>
<dbReference type="EMBL" id="CADIJQ010000004">
    <property type="protein sequence ID" value="CAB3708203.1"/>
    <property type="molecule type" value="Genomic_DNA"/>
</dbReference>
<organism evidence="7 8">
    <name type="scientific">Achromobacter kerstersii</name>
    <dbReference type="NCBI Taxonomy" id="1353890"/>
    <lineage>
        <taxon>Bacteria</taxon>
        <taxon>Pseudomonadati</taxon>
        <taxon>Pseudomonadota</taxon>
        <taxon>Betaproteobacteria</taxon>
        <taxon>Burkholderiales</taxon>
        <taxon>Alcaligenaceae</taxon>
        <taxon>Achromobacter</taxon>
    </lineage>
</organism>
<reference evidence="7 8" key="1">
    <citation type="submission" date="2020-04" db="EMBL/GenBank/DDBJ databases">
        <authorList>
            <person name="De Canck E."/>
        </authorList>
    </citation>
    <scope>NUCLEOTIDE SEQUENCE [LARGE SCALE GENOMIC DNA]</scope>
    <source>
        <strain evidence="7 8">LMG 3441</strain>
    </source>
</reference>
<dbReference type="Proteomes" id="UP000494269">
    <property type="component" value="Unassembled WGS sequence"/>
</dbReference>
<name>A0A6S7A8X0_9BURK</name>
<dbReference type="Gene3D" id="3.40.50.150">
    <property type="entry name" value="Vaccinia Virus protein VP39"/>
    <property type="match status" value="1"/>
</dbReference>
<dbReference type="SUPFAM" id="SSF53335">
    <property type="entry name" value="S-adenosyl-L-methionine-dependent methyltransferases"/>
    <property type="match status" value="1"/>
</dbReference>
<dbReference type="GO" id="GO:0008168">
    <property type="term" value="F:methyltransferase activity"/>
    <property type="evidence" value="ECO:0007669"/>
    <property type="project" value="UniProtKB-KW"/>
</dbReference>
<evidence type="ECO:0000256" key="2">
    <source>
        <dbReference type="ARBA" id="ARBA00022603"/>
    </source>
</evidence>
<gene>
    <name evidence="7" type="primary">ufaA1_2</name>
    <name evidence="7" type="ORF">LMG3441_02960</name>
</gene>
<dbReference type="CDD" id="cd02440">
    <property type="entry name" value="AdoMet_MTases"/>
    <property type="match status" value="1"/>
</dbReference>
<evidence type="ECO:0000313" key="8">
    <source>
        <dbReference type="Proteomes" id="UP000494269"/>
    </source>
</evidence>
<keyword evidence="5" id="KW-0443">Lipid metabolism</keyword>
<evidence type="ECO:0000313" key="7">
    <source>
        <dbReference type="EMBL" id="CAB3708203.1"/>
    </source>
</evidence>
<evidence type="ECO:0000256" key="1">
    <source>
        <dbReference type="ARBA" id="ARBA00010815"/>
    </source>
</evidence>
<dbReference type="InterPro" id="IPR029063">
    <property type="entry name" value="SAM-dependent_MTases_sf"/>
</dbReference>
<dbReference type="PIRSF" id="PIRSF003085">
    <property type="entry name" value="CMAS"/>
    <property type="match status" value="1"/>
</dbReference>
<feature type="active site" evidence="6">
    <location>
        <position position="387"/>
    </location>
</feature>
<dbReference type="InterPro" id="IPR050723">
    <property type="entry name" value="CFA/CMAS"/>
</dbReference>
<keyword evidence="4" id="KW-0949">S-adenosyl-L-methionine</keyword>
<dbReference type="GO" id="GO:0032259">
    <property type="term" value="P:methylation"/>
    <property type="evidence" value="ECO:0007669"/>
    <property type="project" value="UniProtKB-KW"/>
</dbReference>
<comment type="similarity">
    <text evidence="1">Belongs to the CFA/CMAS family.</text>
</comment>
<dbReference type="PANTHER" id="PTHR43667">
    <property type="entry name" value="CYCLOPROPANE-FATTY-ACYL-PHOSPHOLIPID SYNTHASE"/>
    <property type="match status" value="1"/>
</dbReference>
<dbReference type="AlphaFoldDB" id="A0A6S7A8X0"/>
<dbReference type="GO" id="GO:0008610">
    <property type="term" value="P:lipid biosynthetic process"/>
    <property type="evidence" value="ECO:0007669"/>
    <property type="project" value="InterPro"/>
</dbReference>
<dbReference type="InterPro" id="IPR003333">
    <property type="entry name" value="CMAS"/>
</dbReference>
<evidence type="ECO:0000256" key="5">
    <source>
        <dbReference type="ARBA" id="ARBA00023098"/>
    </source>
</evidence>
<dbReference type="Pfam" id="PF02353">
    <property type="entry name" value="CMAS"/>
    <property type="match status" value="1"/>
</dbReference>